<feature type="region of interest" description="Disordered" evidence="6">
    <location>
        <begin position="1"/>
        <end position="34"/>
    </location>
</feature>
<dbReference type="PANTHER" id="PTHR28035:SF1">
    <property type="entry name" value="MITOCHONDRIAL DISTRIBUTION AND MORPHOLOGY PROTEIN 10"/>
    <property type="match status" value="1"/>
</dbReference>
<dbReference type="GO" id="GO:1990456">
    <property type="term" value="P:mitochondrion-endoplasmic reticulum membrane tethering"/>
    <property type="evidence" value="ECO:0007669"/>
    <property type="project" value="TreeGrafter"/>
</dbReference>
<dbReference type="AlphaFoldDB" id="A0A1R1XQQ7"/>
<evidence type="ECO:0000313" key="7">
    <source>
        <dbReference type="EMBL" id="OMJ16987.1"/>
    </source>
</evidence>
<dbReference type="GO" id="GO:0045040">
    <property type="term" value="P:protein insertion into mitochondrial outer membrane"/>
    <property type="evidence" value="ECO:0007669"/>
    <property type="project" value="TreeGrafter"/>
</dbReference>
<organism evidence="7 8">
    <name type="scientific">Smittium culicis</name>
    <dbReference type="NCBI Taxonomy" id="133412"/>
    <lineage>
        <taxon>Eukaryota</taxon>
        <taxon>Fungi</taxon>
        <taxon>Fungi incertae sedis</taxon>
        <taxon>Zoopagomycota</taxon>
        <taxon>Kickxellomycotina</taxon>
        <taxon>Harpellomycetes</taxon>
        <taxon>Harpellales</taxon>
        <taxon>Legeriomycetaceae</taxon>
        <taxon>Smittium</taxon>
    </lineage>
</organism>
<evidence type="ECO:0000313" key="8">
    <source>
        <dbReference type="Proteomes" id="UP000187283"/>
    </source>
</evidence>
<dbReference type="GO" id="GO:0015914">
    <property type="term" value="P:phospholipid transport"/>
    <property type="evidence" value="ECO:0007669"/>
    <property type="project" value="TreeGrafter"/>
</dbReference>
<keyword evidence="5" id="KW-0472">Membrane</keyword>
<keyword evidence="3" id="KW-1000">Mitochondrion outer membrane</keyword>
<dbReference type="GO" id="GO:0051654">
    <property type="term" value="P:establishment of mitochondrion localization"/>
    <property type="evidence" value="ECO:0007669"/>
    <property type="project" value="TreeGrafter"/>
</dbReference>
<dbReference type="EMBL" id="LSSN01002169">
    <property type="protein sequence ID" value="OMJ16987.1"/>
    <property type="molecule type" value="Genomic_DNA"/>
</dbReference>
<evidence type="ECO:0000256" key="2">
    <source>
        <dbReference type="ARBA" id="ARBA00022692"/>
    </source>
</evidence>
<dbReference type="GO" id="GO:0032865">
    <property type="term" value="C:ERMES complex"/>
    <property type="evidence" value="ECO:0007669"/>
    <property type="project" value="InterPro"/>
</dbReference>
<feature type="compositionally biased region" description="Acidic residues" evidence="6">
    <location>
        <begin position="13"/>
        <end position="23"/>
    </location>
</feature>
<gene>
    <name evidence="7" type="ORF">AYI70_g6263</name>
</gene>
<dbReference type="STRING" id="133412.A0A1R1XQQ7"/>
<keyword evidence="8" id="KW-1185">Reference proteome</keyword>
<comment type="caution">
    <text evidence="7">The sequence shown here is derived from an EMBL/GenBank/DDBJ whole genome shotgun (WGS) entry which is preliminary data.</text>
</comment>
<evidence type="ECO:0000256" key="6">
    <source>
        <dbReference type="SAM" id="MobiDB-lite"/>
    </source>
</evidence>
<dbReference type="InterPro" id="IPR027539">
    <property type="entry name" value="Mdm10"/>
</dbReference>
<sequence>MEFEPSFNRYDSSDESSDELEFLDSEHSESRPTNAQTDFKVVLDPQFKISALNIIPEHSKTIYKSLDSDKMAIIGAVFDLALVTDESLLSLENTKLGQQGISCIFSTKASDKSSPLEAYLLVSDDIDQARQYSYIAKTLESTQPQTVSIKGPDAFLRQTNSDSNCNPINVASFDQLYRRQFYSPVVAESALRVGLLASIENYCSLRNIHLDCDLDLFNADSHISNSKPSSDSINKTSFSFTSHTYILLYNIRPNCSLFVLILMFESPDNISIAELSFYNKVNWRHSNLYSAFSKSAQDLLSLNVPNGLFLSSNNSSASNFKSEYLFAFAPKVSSSIGVLSSSIPLPFLLASDSNNIPNSTNSNNNSTPSPPPKYLPDSLDLINNPEYVSDAFYYPSIISKIDRLNYSHPNLPYHENNLIKDSNYLLFSHIYPSIKTVTGTFISQFSPHKQFKASWSSQISKNPKTLQNPFHYAISNPSWSFTTCFSSVNSIIGSTATYNIPLASPPSHQQHSSLPNSSPIYNWISRFFRKSRFTNPILSFGSEIYYGINDTSGALSLGAKLSNSSVNYPNSSQSQLDFSTTINPDFNSCITSNRSGADEEFSLIINPLMGHTSFSYFSAMPFKNFKTAVQYDINFFSYLSELSFGFEYGGKSHSAQLSTNLSNTQDHSQNTNQLPINSDLPTIPISTTPPSNSTLLTPTDPSNSNLSNTSMLQETNKPPFFAAFNIPQSSQAIYNDNCDYLVKLAFKRANSSHPIPKSTKLVDQSINSSLAYQIGSAAFSVSKQIGPFLVSLGSSIDFNITHNDKSPVGHNSSILAQALSPTNSSISPSINTFGISISLFI</sequence>
<evidence type="ECO:0000256" key="1">
    <source>
        <dbReference type="ARBA" id="ARBA00022452"/>
    </source>
</evidence>
<evidence type="ECO:0000256" key="4">
    <source>
        <dbReference type="ARBA" id="ARBA00023128"/>
    </source>
</evidence>
<evidence type="ECO:0000256" key="3">
    <source>
        <dbReference type="ARBA" id="ARBA00022787"/>
    </source>
</evidence>
<accession>A0A1R1XQQ7</accession>
<reference evidence="7 8" key="1">
    <citation type="submission" date="2017-01" db="EMBL/GenBank/DDBJ databases">
        <authorList>
            <person name="Mah S.A."/>
            <person name="Swanson W.J."/>
            <person name="Moy G.W."/>
            <person name="Vacquier V.D."/>
        </authorList>
    </citation>
    <scope>NUCLEOTIDE SEQUENCE [LARGE SCALE GENOMIC DNA]</scope>
    <source>
        <strain evidence="7 8">GSMNP</strain>
    </source>
</reference>
<dbReference type="GO" id="GO:0070096">
    <property type="term" value="P:mitochondrial outer membrane translocase complex assembly"/>
    <property type="evidence" value="ECO:0007669"/>
    <property type="project" value="TreeGrafter"/>
</dbReference>
<evidence type="ECO:0000256" key="5">
    <source>
        <dbReference type="ARBA" id="ARBA00023136"/>
    </source>
</evidence>
<keyword evidence="4" id="KW-0496">Mitochondrion</keyword>
<keyword evidence="2" id="KW-0812">Transmembrane</keyword>
<keyword evidence="1" id="KW-1134">Transmembrane beta strand</keyword>
<dbReference type="Pfam" id="PF12519">
    <property type="entry name" value="MDM10"/>
    <property type="match status" value="1"/>
</dbReference>
<protein>
    <submittedName>
        <fullName evidence="7">Mitochondrial distribution and morphology protein 10</fullName>
    </submittedName>
</protein>
<feature type="region of interest" description="Disordered" evidence="6">
    <location>
        <begin position="657"/>
        <end position="711"/>
    </location>
</feature>
<dbReference type="PANTHER" id="PTHR28035">
    <property type="entry name" value="MITOCHONDRIAL DISTRIBUTION AND MORPHOLOGY PROTEIN 10"/>
    <property type="match status" value="1"/>
</dbReference>
<dbReference type="OrthoDB" id="2103793at2759"/>
<name>A0A1R1XQQ7_9FUNG</name>
<dbReference type="GO" id="GO:0001401">
    <property type="term" value="C:SAM complex"/>
    <property type="evidence" value="ECO:0007669"/>
    <property type="project" value="TreeGrafter"/>
</dbReference>
<feature type="compositionally biased region" description="Low complexity" evidence="6">
    <location>
        <begin position="678"/>
        <end position="702"/>
    </location>
</feature>
<feature type="compositionally biased region" description="Polar residues" evidence="6">
    <location>
        <begin position="657"/>
        <end position="676"/>
    </location>
</feature>
<dbReference type="Proteomes" id="UP000187283">
    <property type="component" value="Unassembled WGS sequence"/>
</dbReference>
<proteinExistence type="predicted"/>